<dbReference type="AlphaFoldDB" id="A0A1V4AFZ4"/>
<feature type="region of interest" description="Disordered" evidence="2">
    <location>
        <begin position="360"/>
        <end position="380"/>
    </location>
</feature>
<dbReference type="PANTHER" id="PTHR16222">
    <property type="entry name" value="ADP-RIBOSYLGLYCOHYDROLASE"/>
    <property type="match status" value="1"/>
</dbReference>
<keyword evidence="4" id="KW-1185">Reference proteome</keyword>
<reference evidence="3 4" key="1">
    <citation type="submission" date="2017-02" db="EMBL/GenBank/DDBJ databases">
        <title>Draft Genome Sequence of Streptomyces tsukubaensis F601, a Producer of the immunosuppressant tacrolimus FK506.</title>
        <authorList>
            <person name="Zong G."/>
            <person name="Zhong C."/>
            <person name="Fu J."/>
            <person name="Qin R."/>
            <person name="Cao G."/>
        </authorList>
    </citation>
    <scope>NUCLEOTIDE SEQUENCE [LARGE SCALE GENOMIC DNA]</scope>
    <source>
        <strain evidence="3 4">F601</strain>
    </source>
</reference>
<dbReference type="PANTHER" id="PTHR16222:SF12">
    <property type="entry name" value="ADP-RIBOSYLGLYCOHYDROLASE-RELATED"/>
    <property type="match status" value="1"/>
</dbReference>
<evidence type="ECO:0008006" key="5">
    <source>
        <dbReference type="Google" id="ProtNLM"/>
    </source>
</evidence>
<dbReference type="SUPFAM" id="SSF101478">
    <property type="entry name" value="ADP-ribosylglycohydrolase"/>
    <property type="match status" value="1"/>
</dbReference>
<keyword evidence="1" id="KW-0460">Magnesium</keyword>
<proteinExistence type="predicted"/>
<dbReference type="GO" id="GO:0046872">
    <property type="term" value="F:metal ion binding"/>
    <property type="evidence" value="ECO:0007669"/>
    <property type="project" value="UniProtKB-KW"/>
</dbReference>
<dbReference type="Gene3D" id="1.10.4080.10">
    <property type="entry name" value="ADP-ribosylation/Crystallin J1"/>
    <property type="match status" value="1"/>
</dbReference>
<dbReference type="InterPro" id="IPR005502">
    <property type="entry name" value="Ribosyl_crysJ1"/>
</dbReference>
<protein>
    <recommendedName>
        <fullName evidence="5">ADP-ribosylglycohydrolase family protein</fullName>
    </recommendedName>
</protein>
<dbReference type="Proteomes" id="UP000190539">
    <property type="component" value="Unassembled WGS sequence"/>
</dbReference>
<feature type="binding site" evidence="1">
    <location>
        <position position="81"/>
    </location>
    <ligand>
        <name>Mg(2+)</name>
        <dbReference type="ChEBI" id="CHEBI:18420"/>
        <label>1</label>
    </ligand>
</feature>
<dbReference type="RefSeq" id="WP_077964318.1">
    <property type="nucleotide sequence ID" value="NZ_CP045178.1"/>
</dbReference>
<feature type="binding site" evidence="1">
    <location>
        <position position="303"/>
    </location>
    <ligand>
        <name>Mg(2+)</name>
        <dbReference type="ChEBI" id="CHEBI:18420"/>
        <label>1</label>
    </ligand>
</feature>
<evidence type="ECO:0000313" key="4">
    <source>
        <dbReference type="Proteomes" id="UP000190539"/>
    </source>
</evidence>
<feature type="compositionally biased region" description="Low complexity" evidence="2">
    <location>
        <begin position="1"/>
        <end position="13"/>
    </location>
</feature>
<evidence type="ECO:0000256" key="2">
    <source>
        <dbReference type="SAM" id="MobiDB-lite"/>
    </source>
</evidence>
<evidence type="ECO:0000256" key="1">
    <source>
        <dbReference type="PIRSR" id="PIRSR605502-1"/>
    </source>
</evidence>
<dbReference type="STRING" id="83656.B1H18_02780"/>
<comment type="cofactor">
    <cofactor evidence="1">
        <name>Mg(2+)</name>
        <dbReference type="ChEBI" id="CHEBI:18420"/>
    </cofactor>
    <text evidence="1">Binds 2 magnesium ions per subunit.</text>
</comment>
<gene>
    <name evidence="3" type="ORF">B1H18_02780</name>
</gene>
<dbReference type="Pfam" id="PF03747">
    <property type="entry name" value="ADP_ribosyl_GH"/>
    <property type="match status" value="1"/>
</dbReference>
<dbReference type="InterPro" id="IPR036705">
    <property type="entry name" value="Ribosyl_crysJ1_sf"/>
</dbReference>
<keyword evidence="1" id="KW-0479">Metal-binding</keyword>
<organism evidence="3 4">
    <name type="scientific">Streptomyces tsukubensis</name>
    <dbReference type="NCBI Taxonomy" id="83656"/>
    <lineage>
        <taxon>Bacteria</taxon>
        <taxon>Bacillati</taxon>
        <taxon>Actinomycetota</taxon>
        <taxon>Actinomycetes</taxon>
        <taxon>Kitasatosporales</taxon>
        <taxon>Streptomycetaceae</taxon>
        <taxon>Streptomyces</taxon>
    </lineage>
</organism>
<comment type="caution">
    <text evidence="3">The sequence shown here is derived from an EMBL/GenBank/DDBJ whole genome shotgun (WGS) entry which is preliminary data.</text>
</comment>
<sequence>MSARTASPSSSGHPPGPPSPGTAPRSRPAARTPRDHARGALTGLAVGDALGAPAENMKPSQIRRRWGRIEGFVNEDPAGTDDTEYAILSGLLLVEYGADLTTADVEAAWHHWIADRDEGPFRGAGFSERGTLENLRRGLAAPITAQHRHAWSDGLAMRAAPFGVFAAGRPAEAARLVAIDGTVSHDGEGIYGGQAAAAGVAAAMTGGSSGAVITAALSVIPEDSWTARSLRRAVTTAGRARLDPSLSVLERERAVRSAVVIGGYPWTDLAPEAVGLAFGAFALSDGDFAGSVLTAVNMGRDADTTAALAGALAGALGGYGAIPESWSAAIKPVLGSCLPAMAGYHVRDIADLLVSDSAHTGRTSGPAGARVTHREGRAAS</sequence>
<dbReference type="InterPro" id="IPR050792">
    <property type="entry name" value="ADP-ribosylglycohydrolase"/>
</dbReference>
<feature type="binding site" evidence="1">
    <location>
        <position position="80"/>
    </location>
    <ligand>
        <name>Mg(2+)</name>
        <dbReference type="ChEBI" id="CHEBI:18420"/>
        <label>1</label>
    </ligand>
</feature>
<evidence type="ECO:0000313" key="3">
    <source>
        <dbReference type="EMBL" id="OON82946.1"/>
    </source>
</evidence>
<feature type="region of interest" description="Disordered" evidence="2">
    <location>
        <begin position="1"/>
        <end position="34"/>
    </location>
</feature>
<feature type="binding site" evidence="1">
    <location>
        <position position="82"/>
    </location>
    <ligand>
        <name>Mg(2+)</name>
        <dbReference type="ChEBI" id="CHEBI:18420"/>
        <label>1</label>
    </ligand>
</feature>
<accession>A0A1V4AFZ4</accession>
<feature type="binding site" evidence="1">
    <location>
        <position position="301"/>
    </location>
    <ligand>
        <name>Mg(2+)</name>
        <dbReference type="ChEBI" id="CHEBI:18420"/>
        <label>1</label>
    </ligand>
</feature>
<feature type="binding site" evidence="1">
    <location>
        <position position="304"/>
    </location>
    <ligand>
        <name>Mg(2+)</name>
        <dbReference type="ChEBI" id="CHEBI:18420"/>
        <label>2</label>
    </ligand>
</feature>
<dbReference type="EMBL" id="MVFC01000001">
    <property type="protein sequence ID" value="OON82946.1"/>
    <property type="molecule type" value="Genomic_DNA"/>
</dbReference>
<feature type="compositionally biased region" description="Low complexity" evidence="2">
    <location>
        <begin position="22"/>
        <end position="31"/>
    </location>
</feature>
<name>A0A1V4AFZ4_9ACTN</name>
<dbReference type="OrthoDB" id="2822542at2"/>